<dbReference type="SUPFAM" id="SSF88659">
    <property type="entry name" value="Sigma3 and sigma4 domains of RNA polymerase sigma factors"/>
    <property type="match status" value="1"/>
</dbReference>
<reference evidence="7 8" key="1">
    <citation type="submission" date="2024-09" db="EMBL/GenBank/DDBJ databases">
        <authorList>
            <person name="Sun Q."/>
            <person name="Mori K."/>
        </authorList>
    </citation>
    <scope>NUCLEOTIDE SEQUENCE [LARGE SCALE GENOMIC DNA]</scope>
    <source>
        <strain evidence="7 8">TBRC 0563</strain>
    </source>
</reference>
<dbReference type="InterPro" id="IPR007627">
    <property type="entry name" value="RNA_pol_sigma70_r2"/>
</dbReference>
<keyword evidence="2" id="KW-0805">Transcription regulation</keyword>
<dbReference type="CDD" id="cd06171">
    <property type="entry name" value="Sigma70_r4"/>
    <property type="match status" value="1"/>
</dbReference>
<comment type="caution">
    <text evidence="7">The sequence shown here is derived from an EMBL/GenBank/DDBJ whole genome shotgun (WGS) entry which is preliminary data.</text>
</comment>
<gene>
    <name evidence="7" type="ORF">ACFFNX_00190</name>
</gene>
<evidence type="ECO:0000256" key="1">
    <source>
        <dbReference type="ARBA" id="ARBA00010641"/>
    </source>
</evidence>
<evidence type="ECO:0000256" key="2">
    <source>
        <dbReference type="ARBA" id="ARBA00023015"/>
    </source>
</evidence>
<dbReference type="RefSeq" id="WP_378193121.1">
    <property type="nucleotide sequence ID" value="NZ_JBHLZP010000001.1"/>
</dbReference>
<keyword evidence="8" id="KW-1185">Reference proteome</keyword>
<dbReference type="Gene3D" id="1.10.10.10">
    <property type="entry name" value="Winged helix-like DNA-binding domain superfamily/Winged helix DNA-binding domain"/>
    <property type="match status" value="1"/>
</dbReference>
<dbReference type="SUPFAM" id="SSF88946">
    <property type="entry name" value="Sigma2 domain of RNA polymerase sigma factors"/>
    <property type="match status" value="1"/>
</dbReference>
<evidence type="ECO:0000259" key="6">
    <source>
        <dbReference type="PROSITE" id="PS50043"/>
    </source>
</evidence>
<feature type="domain" description="HTH luxR-type" evidence="6">
    <location>
        <begin position="129"/>
        <end position="190"/>
    </location>
</feature>
<dbReference type="InterPro" id="IPR039425">
    <property type="entry name" value="RNA_pol_sigma-70-like"/>
</dbReference>
<dbReference type="PROSITE" id="PS50043">
    <property type="entry name" value="HTH_LUXR_2"/>
    <property type="match status" value="1"/>
</dbReference>
<dbReference type="InterPro" id="IPR036388">
    <property type="entry name" value="WH-like_DNA-bd_sf"/>
</dbReference>
<dbReference type="SMART" id="SM00421">
    <property type="entry name" value="HTH_LUXR"/>
    <property type="match status" value="1"/>
</dbReference>
<dbReference type="InterPro" id="IPR013324">
    <property type="entry name" value="RNA_pol_sigma_r3/r4-like"/>
</dbReference>
<dbReference type="InterPro" id="IPR013325">
    <property type="entry name" value="RNA_pol_sigma_r2"/>
</dbReference>
<evidence type="ECO:0000256" key="4">
    <source>
        <dbReference type="ARBA" id="ARBA00023125"/>
    </source>
</evidence>
<keyword evidence="4" id="KW-0238">DNA-binding</keyword>
<proteinExistence type="inferred from homology"/>
<dbReference type="InterPro" id="IPR000792">
    <property type="entry name" value="Tscrpt_reg_LuxR_C"/>
</dbReference>
<keyword evidence="5" id="KW-0804">Transcription</keyword>
<sequence length="190" mass="21269">MVIDVSDSLTDTDLAAGFRRDPELFTAVHDRYFRDIYRYVAGRLDLDVAEDIAAETFCRAFGQRDRFDAGRGGLRAWLFGIATNLIAQHRRSEARRYRALARLPAEHTVGSHEEHVVTDVTAELMRPRLARALTTLSRGERDVVLLIALAGLSYEEVAHALGISTGTVGSRLSRARKKLHKTIRPEAFHG</sequence>
<evidence type="ECO:0000256" key="3">
    <source>
        <dbReference type="ARBA" id="ARBA00023082"/>
    </source>
</evidence>
<name>A0ABV5Y904_9ACTN</name>
<evidence type="ECO:0000313" key="8">
    <source>
        <dbReference type="Proteomes" id="UP001589627"/>
    </source>
</evidence>
<dbReference type="NCBIfam" id="TIGR02937">
    <property type="entry name" value="sigma70-ECF"/>
    <property type="match status" value="1"/>
</dbReference>
<dbReference type="Pfam" id="PF04542">
    <property type="entry name" value="Sigma70_r2"/>
    <property type="match status" value="1"/>
</dbReference>
<protein>
    <submittedName>
        <fullName evidence="7">RNA polymerase sigma factor</fullName>
    </submittedName>
</protein>
<evidence type="ECO:0000256" key="5">
    <source>
        <dbReference type="ARBA" id="ARBA00023163"/>
    </source>
</evidence>
<dbReference type="PANTHER" id="PTHR43133:SF8">
    <property type="entry name" value="RNA POLYMERASE SIGMA FACTOR HI_1459-RELATED"/>
    <property type="match status" value="1"/>
</dbReference>
<dbReference type="EMBL" id="JBHLZP010000001">
    <property type="protein sequence ID" value="MFB9830629.1"/>
    <property type="molecule type" value="Genomic_DNA"/>
</dbReference>
<dbReference type="InterPro" id="IPR014284">
    <property type="entry name" value="RNA_pol_sigma-70_dom"/>
</dbReference>
<dbReference type="Gene3D" id="1.10.1740.10">
    <property type="match status" value="1"/>
</dbReference>
<accession>A0ABV5Y904</accession>
<organism evidence="7 8">
    <name type="scientific">Actinoallomurus acaciae</name>
    <dbReference type="NCBI Taxonomy" id="502577"/>
    <lineage>
        <taxon>Bacteria</taxon>
        <taxon>Bacillati</taxon>
        <taxon>Actinomycetota</taxon>
        <taxon>Actinomycetes</taxon>
        <taxon>Streptosporangiales</taxon>
        <taxon>Thermomonosporaceae</taxon>
        <taxon>Actinoallomurus</taxon>
    </lineage>
</organism>
<dbReference type="Proteomes" id="UP001589627">
    <property type="component" value="Unassembled WGS sequence"/>
</dbReference>
<dbReference type="Pfam" id="PF08281">
    <property type="entry name" value="Sigma70_r4_2"/>
    <property type="match status" value="1"/>
</dbReference>
<dbReference type="PANTHER" id="PTHR43133">
    <property type="entry name" value="RNA POLYMERASE ECF-TYPE SIGMA FACTO"/>
    <property type="match status" value="1"/>
</dbReference>
<comment type="similarity">
    <text evidence="1">Belongs to the sigma-70 factor family. ECF subfamily.</text>
</comment>
<evidence type="ECO:0000313" key="7">
    <source>
        <dbReference type="EMBL" id="MFB9830629.1"/>
    </source>
</evidence>
<keyword evidence="3" id="KW-0731">Sigma factor</keyword>
<dbReference type="InterPro" id="IPR013249">
    <property type="entry name" value="RNA_pol_sigma70_r4_t2"/>
</dbReference>
<dbReference type="PROSITE" id="PS00622">
    <property type="entry name" value="HTH_LUXR_1"/>
    <property type="match status" value="1"/>
</dbReference>